<evidence type="ECO:0000313" key="1">
    <source>
        <dbReference type="EMBL" id="KKN32463.1"/>
    </source>
</evidence>
<protein>
    <submittedName>
        <fullName evidence="1">Uncharacterized protein</fullName>
    </submittedName>
</protein>
<gene>
    <name evidence="1" type="ORF">LCGC14_0813800</name>
</gene>
<dbReference type="EMBL" id="LAZR01002252">
    <property type="protein sequence ID" value="KKN32463.1"/>
    <property type="molecule type" value="Genomic_DNA"/>
</dbReference>
<name>A0A0F9STE0_9ZZZZ</name>
<comment type="caution">
    <text evidence="1">The sequence shown here is derived from an EMBL/GenBank/DDBJ whole genome shotgun (WGS) entry which is preliminary data.</text>
</comment>
<proteinExistence type="predicted"/>
<organism evidence="1">
    <name type="scientific">marine sediment metagenome</name>
    <dbReference type="NCBI Taxonomy" id="412755"/>
    <lineage>
        <taxon>unclassified sequences</taxon>
        <taxon>metagenomes</taxon>
        <taxon>ecological metagenomes</taxon>
    </lineage>
</organism>
<accession>A0A0F9STE0</accession>
<dbReference type="AlphaFoldDB" id="A0A0F9STE0"/>
<reference evidence="1" key="1">
    <citation type="journal article" date="2015" name="Nature">
        <title>Complex archaea that bridge the gap between prokaryotes and eukaryotes.</title>
        <authorList>
            <person name="Spang A."/>
            <person name="Saw J.H."/>
            <person name="Jorgensen S.L."/>
            <person name="Zaremba-Niedzwiedzka K."/>
            <person name="Martijn J."/>
            <person name="Lind A.E."/>
            <person name="van Eijk R."/>
            <person name="Schleper C."/>
            <person name="Guy L."/>
            <person name="Ettema T.J."/>
        </authorList>
    </citation>
    <scope>NUCLEOTIDE SEQUENCE</scope>
</reference>
<sequence>MTDERKRYLITYRVRGPRNEWSFNNEIIDRHPMEWLAWVGEEYPTLEHVLTFYDSVADLDDEAIERARKWVNR</sequence>